<dbReference type="PRINTS" id="PR01333">
    <property type="entry name" value="2POREKCHANEL"/>
</dbReference>
<feature type="transmembrane region" description="Helical" evidence="21">
    <location>
        <begin position="1035"/>
        <end position="1057"/>
    </location>
</feature>
<dbReference type="EMBL" id="JARPUR010000004">
    <property type="protein sequence ID" value="KAK4878882.1"/>
    <property type="molecule type" value="Genomic_DNA"/>
</dbReference>
<keyword evidence="12 21" id="KW-1133">Transmembrane helix</keyword>
<gene>
    <name evidence="23" type="ORF">RN001_011388</name>
</gene>
<accession>A0AAN7SEZ4</accession>
<dbReference type="InterPro" id="IPR050476">
    <property type="entry name" value="Insect_CytP450_Detox"/>
</dbReference>
<evidence type="ECO:0000259" key="22">
    <source>
        <dbReference type="Pfam" id="PF07885"/>
    </source>
</evidence>
<evidence type="ECO:0000256" key="10">
    <source>
        <dbReference type="ARBA" id="ARBA00022824"/>
    </source>
</evidence>
<evidence type="ECO:0000256" key="2">
    <source>
        <dbReference type="ARBA" id="ARBA00004141"/>
    </source>
</evidence>
<dbReference type="GO" id="GO:0016705">
    <property type="term" value="F:oxidoreductase activity, acting on paired donors, with incorporation or reduction of molecular oxygen"/>
    <property type="evidence" value="ECO:0007669"/>
    <property type="project" value="InterPro"/>
</dbReference>
<evidence type="ECO:0000256" key="11">
    <source>
        <dbReference type="ARBA" id="ARBA00022848"/>
    </source>
</evidence>
<protein>
    <recommendedName>
        <fullName evidence="22">Potassium channel domain-containing protein</fullName>
    </recommendedName>
</protein>
<comment type="cofactor">
    <cofactor evidence="1">
        <name>heme</name>
        <dbReference type="ChEBI" id="CHEBI:30413"/>
    </cofactor>
</comment>
<dbReference type="Pfam" id="PF07885">
    <property type="entry name" value="Ion_trans_2"/>
    <property type="match status" value="2"/>
</dbReference>
<keyword evidence="8 19" id="KW-0812">Transmembrane</keyword>
<feature type="transmembrane region" description="Helical" evidence="21">
    <location>
        <begin position="1387"/>
        <end position="1410"/>
    </location>
</feature>
<keyword evidence="10" id="KW-0256">Endoplasmic reticulum</keyword>
<evidence type="ECO:0000256" key="14">
    <source>
        <dbReference type="ARBA" id="ARBA00023004"/>
    </source>
</evidence>
<feature type="compositionally biased region" description="Low complexity" evidence="20">
    <location>
        <begin position="1097"/>
        <end position="1113"/>
    </location>
</feature>
<name>A0AAN7SEZ4_9COLE</name>
<dbReference type="GO" id="GO:0005789">
    <property type="term" value="C:endoplasmic reticulum membrane"/>
    <property type="evidence" value="ECO:0007669"/>
    <property type="project" value="UniProtKB-SubCell"/>
</dbReference>
<evidence type="ECO:0000256" key="21">
    <source>
        <dbReference type="SAM" id="Phobius"/>
    </source>
</evidence>
<dbReference type="Pfam" id="PF00067">
    <property type="entry name" value="p450"/>
    <property type="match status" value="2"/>
</dbReference>
<evidence type="ECO:0000313" key="23">
    <source>
        <dbReference type="EMBL" id="KAK4878882.1"/>
    </source>
</evidence>
<evidence type="ECO:0000256" key="19">
    <source>
        <dbReference type="RuleBase" id="RU003857"/>
    </source>
</evidence>
<dbReference type="PANTHER" id="PTHR24292">
    <property type="entry name" value="CYTOCHROME P450"/>
    <property type="match status" value="1"/>
</dbReference>
<feature type="domain" description="Potassium channel" evidence="22">
    <location>
        <begin position="1000"/>
        <end position="1056"/>
    </location>
</feature>
<dbReference type="InterPro" id="IPR001128">
    <property type="entry name" value="Cyt_P450"/>
</dbReference>
<dbReference type="FunFam" id="1.10.630.10:FF:000182">
    <property type="entry name" value="Cytochrome P450 3A4"/>
    <property type="match status" value="1"/>
</dbReference>
<comment type="similarity">
    <text evidence="5">Belongs to the cytochrome P450 family.</text>
</comment>
<keyword evidence="13" id="KW-0560">Oxidoreductase</keyword>
<evidence type="ECO:0000256" key="8">
    <source>
        <dbReference type="ARBA" id="ARBA00022692"/>
    </source>
</evidence>
<keyword evidence="18 19" id="KW-0407">Ion channel</keyword>
<organism evidence="23 24">
    <name type="scientific">Aquatica leii</name>
    <dbReference type="NCBI Taxonomy" id="1421715"/>
    <lineage>
        <taxon>Eukaryota</taxon>
        <taxon>Metazoa</taxon>
        <taxon>Ecdysozoa</taxon>
        <taxon>Arthropoda</taxon>
        <taxon>Hexapoda</taxon>
        <taxon>Insecta</taxon>
        <taxon>Pterygota</taxon>
        <taxon>Neoptera</taxon>
        <taxon>Endopterygota</taxon>
        <taxon>Coleoptera</taxon>
        <taxon>Polyphaga</taxon>
        <taxon>Elateriformia</taxon>
        <taxon>Elateroidea</taxon>
        <taxon>Lampyridae</taxon>
        <taxon>Luciolinae</taxon>
        <taxon>Aquatica</taxon>
    </lineage>
</organism>
<comment type="similarity">
    <text evidence="19">Belongs to the two pore domain potassium channel (TC 1.A.1.8) family.</text>
</comment>
<feature type="transmembrane region" description="Helical" evidence="21">
    <location>
        <begin position="1326"/>
        <end position="1345"/>
    </location>
</feature>
<dbReference type="PANTHER" id="PTHR24292:SF54">
    <property type="entry name" value="CYP9F3-RELATED"/>
    <property type="match status" value="1"/>
</dbReference>
<keyword evidence="6 19" id="KW-0813">Transport</keyword>
<evidence type="ECO:0000256" key="18">
    <source>
        <dbReference type="ARBA" id="ARBA00023303"/>
    </source>
</evidence>
<feature type="region of interest" description="Disordered" evidence="20">
    <location>
        <begin position="1219"/>
        <end position="1288"/>
    </location>
</feature>
<feature type="compositionally biased region" description="Basic and acidic residues" evidence="20">
    <location>
        <begin position="1131"/>
        <end position="1140"/>
    </location>
</feature>
<keyword evidence="7" id="KW-0349">Heme</keyword>
<dbReference type="SUPFAM" id="SSF81324">
    <property type="entry name" value="Voltage-gated potassium channels"/>
    <property type="match status" value="2"/>
</dbReference>
<evidence type="ECO:0000256" key="20">
    <source>
        <dbReference type="SAM" id="MobiDB-lite"/>
    </source>
</evidence>
<evidence type="ECO:0000256" key="9">
    <source>
        <dbReference type="ARBA" id="ARBA00022723"/>
    </source>
</evidence>
<dbReference type="Gene3D" id="1.10.287.70">
    <property type="match status" value="2"/>
</dbReference>
<reference evidence="24" key="1">
    <citation type="submission" date="2023-01" db="EMBL/GenBank/DDBJ databases">
        <title>Key to firefly adult light organ development and bioluminescence: homeobox transcription factors regulate luciferase expression and transportation to peroxisome.</title>
        <authorList>
            <person name="Fu X."/>
        </authorList>
    </citation>
    <scope>NUCLEOTIDE SEQUENCE [LARGE SCALE GENOMIC DNA]</scope>
</reference>
<evidence type="ECO:0000256" key="4">
    <source>
        <dbReference type="ARBA" id="ARBA00004406"/>
    </source>
</evidence>
<evidence type="ECO:0000256" key="3">
    <source>
        <dbReference type="ARBA" id="ARBA00004174"/>
    </source>
</evidence>
<keyword evidence="16 19" id="KW-0406">Ion transport</keyword>
<evidence type="ECO:0000256" key="5">
    <source>
        <dbReference type="ARBA" id="ARBA00010617"/>
    </source>
</evidence>
<dbReference type="GO" id="GO:0005506">
    <property type="term" value="F:iron ion binding"/>
    <property type="evidence" value="ECO:0007669"/>
    <property type="project" value="InterPro"/>
</dbReference>
<feature type="region of interest" description="Disordered" evidence="20">
    <location>
        <begin position="1080"/>
        <end position="1189"/>
    </location>
</feature>
<dbReference type="CDD" id="cd11056">
    <property type="entry name" value="CYP6-like"/>
    <property type="match status" value="2"/>
</dbReference>
<dbReference type="Proteomes" id="UP001353858">
    <property type="component" value="Unassembled WGS sequence"/>
</dbReference>
<comment type="caution">
    <text evidence="23">The sequence shown here is derived from an EMBL/GenBank/DDBJ whole genome shotgun (WGS) entry which is preliminary data.</text>
</comment>
<dbReference type="InterPro" id="IPR036396">
    <property type="entry name" value="Cyt_P450_sf"/>
</dbReference>
<dbReference type="SUPFAM" id="SSF48264">
    <property type="entry name" value="Cytochrome P450"/>
    <property type="match status" value="2"/>
</dbReference>
<dbReference type="InterPro" id="IPR003280">
    <property type="entry name" value="2pore_dom_K_chnl"/>
</dbReference>
<keyword evidence="14" id="KW-0408">Iron</keyword>
<evidence type="ECO:0000313" key="24">
    <source>
        <dbReference type="Proteomes" id="UP001353858"/>
    </source>
</evidence>
<dbReference type="GO" id="GO:0020037">
    <property type="term" value="F:heme binding"/>
    <property type="evidence" value="ECO:0007669"/>
    <property type="project" value="InterPro"/>
</dbReference>
<evidence type="ECO:0000256" key="13">
    <source>
        <dbReference type="ARBA" id="ARBA00023002"/>
    </source>
</evidence>
<evidence type="ECO:0000256" key="17">
    <source>
        <dbReference type="ARBA" id="ARBA00023136"/>
    </source>
</evidence>
<keyword evidence="11" id="KW-0492">Microsome</keyword>
<evidence type="ECO:0000256" key="15">
    <source>
        <dbReference type="ARBA" id="ARBA00023033"/>
    </source>
</evidence>
<evidence type="ECO:0000256" key="7">
    <source>
        <dbReference type="ARBA" id="ARBA00022617"/>
    </source>
</evidence>
<evidence type="ECO:0000256" key="1">
    <source>
        <dbReference type="ARBA" id="ARBA00001971"/>
    </source>
</evidence>
<feature type="compositionally biased region" description="Low complexity" evidence="20">
    <location>
        <begin position="1148"/>
        <end position="1162"/>
    </location>
</feature>
<keyword evidence="24" id="KW-1185">Reference proteome</keyword>
<proteinExistence type="inferred from homology"/>
<evidence type="ECO:0000256" key="16">
    <source>
        <dbReference type="ARBA" id="ARBA00023065"/>
    </source>
</evidence>
<evidence type="ECO:0000256" key="6">
    <source>
        <dbReference type="ARBA" id="ARBA00022448"/>
    </source>
</evidence>
<feature type="transmembrane region" description="Helical" evidence="21">
    <location>
        <begin position="1002"/>
        <end position="1023"/>
    </location>
</feature>
<comment type="subcellular location">
    <subcellularLocation>
        <location evidence="4">Endoplasmic reticulum membrane</location>
        <topology evidence="4">Peripheral membrane protein</topology>
    </subcellularLocation>
    <subcellularLocation>
        <location evidence="2">Membrane</location>
        <topology evidence="2">Multi-pass membrane protein</topology>
    </subcellularLocation>
    <subcellularLocation>
        <location evidence="3">Microsome membrane</location>
        <topology evidence="3">Peripheral membrane protein</topology>
    </subcellularLocation>
</comment>
<evidence type="ECO:0000256" key="12">
    <source>
        <dbReference type="ARBA" id="ARBA00022989"/>
    </source>
</evidence>
<keyword evidence="15" id="KW-0503">Monooxygenase</keyword>
<dbReference type="Gene3D" id="1.10.630.10">
    <property type="entry name" value="Cytochrome P450"/>
    <property type="match status" value="2"/>
</dbReference>
<dbReference type="GO" id="GO:0004497">
    <property type="term" value="F:monooxygenase activity"/>
    <property type="evidence" value="ECO:0007669"/>
    <property type="project" value="UniProtKB-KW"/>
</dbReference>
<keyword evidence="9" id="KW-0479">Metal-binding</keyword>
<feature type="transmembrane region" description="Helical" evidence="21">
    <location>
        <begin position="1357"/>
        <end position="1375"/>
    </location>
</feature>
<feature type="transmembrane region" description="Helical" evidence="21">
    <location>
        <begin position="896"/>
        <end position="920"/>
    </location>
</feature>
<dbReference type="GO" id="GO:0005267">
    <property type="term" value="F:potassium channel activity"/>
    <property type="evidence" value="ECO:0007669"/>
    <property type="project" value="InterPro"/>
</dbReference>
<dbReference type="FunFam" id="1.10.630.10:FF:000042">
    <property type="entry name" value="Cytochrome P450"/>
    <property type="match status" value="1"/>
</dbReference>
<dbReference type="InterPro" id="IPR013099">
    <property type="entry name" value="K_chnl_dom"/>
</dbReference>
<feature type="domain" description="Potassium channel" evidence="22">
    <location>
        <begin position="1334"/>
        <end position="1412"/>
    </location>
</feature>
<keyword evidence="17 21" id="KW-0472">Membrane</keyword>
<sequence>MMFILIAIVLAFIFYFLCLKPFNHWKRLGVPQYSCWVILRETFLAFIPYRSVSENVQKFYEDFHGKRYFGNYHLYRPGLMIRDSELIKQVTVKDFDHFVDHFQVLPENLEPMWQRNLFALKGDIWKDMRNTLSPSFTSSKMKILFSLISDYAKSFVEYFEKQPGVITLEMKDTFTRFTSDVIATSAFGVSCDSIRNPNNEFYVMGKEITNFRGFYRNAKMFMLLFCPRVLKFFRMSVFPKTTTEFFSNLVKENIKSRQKNGVIRPDMIHLLMEARNERNEEHDSKDGGEKRVKRPLTDDDITAQALIFFFAGFESVATLMCFVAHELAVNVDVQERLQNEIDDALAQCNETLTYEMLSQMKYMDMVVSEALRKWPSVVAIDRVCVKPYTIEPINDTEQPVHVEKGQVLWVPVFGLHRDANYFPDPERFDPERFNDDNKSKIPPYVYLPFGVPQYSCWIILRETFLALIPYRSVSENVQKFYEDFRGKRYFGNYHLYRPGLMIRDYELIKQVTVKDFDHFVDHVQILPDNIEPMWQRNLFSLKGDMWKDMRATLSPSFTSSKMKILFSLISDYAKGFVEYFEKQPGVITLEMKDTFTRFTNDVIATSAFGVSCDSMRNPNNEFYVMGKELTNFKGFYRNAKMVTLLFFPRVAKFFRINVFPKTCTEFFSNLVKENIKSRQKNGVIRPDMIHLLMEARNERNEEHDPKDGGEKRVKRPLTDDDILAQALIFFFAGFESVATLMCFMAHELAVNVDVQERLQNEIDDALAQCNGNLTYEALSQMKYMDMVVSETQRKWPSVVAIDRVCVKPYIIEPINDTEQPVHVEKGQAVWVAVFGLHRDVDYFPDPERFDPERFNDDNKSKIPPLHEIANTNMSGYYDPEGLDQLPPSTCNRLICYGWKTITFLISHIALITVVVAYCLGGAKMFESLERDHEIEVKNNISNIRRNITNHLWNLTKYELLYLEKDNFTNITKEYLRDFESAIFNAMTKDGWDGNERLNETQWTFEGALFYSIIVITTIGYGHIAPKTDWGKVATIFYAILGIPLMLLCLSNVGDILATSFRFLYWKICCYVCTKRPRRSKRRGRNVSRSKDGRFTRSRTASFRRSMRTSTRSADSGFGLSETAPSSYSETDLTRYNDESPKTNTRGLSVPPRTRPSQQSRSSDNTVSSKKTPHVRLPRGGSLDRRRGPRQLENTLEPIILANAPVLCNRYVIDLEEPTVNRLPDKPNNRSQQRRTPPLQGRRAASTPRSRYLEPPVANRDPSPESVDSIKISGRRKRRTPPYSPSPRIMSPLGFGTRQRYVEEVESDLEYDEEDYYDAGIIRTKPVPIWLCVLLVLSYIIAGMFLFHYWENWDHLDAAYFCFITLTTIGFGDFVPSSNRTTKNDAKVSIALCSLYLLFGISLLAMSFNLVQEEVLAHVRRIAKTLGIIKKESNDEEEE</sequence>